<dbReference type="SUPFAM" id="SSF53474">
    <property type="entry name" value="alpha/beta-Hydrolases"/>
    <property type="match status" value="1"/>
</dbReference>
<feature type="domain" description="Phospholipase/carboxylesterase/thioesterase" evidence="3">
    <location>
        <begin position="26"/>
        <end position="245"/>
    </location>
</feature>
<protein>
    <submittedName>
        <fullName evidence="4">Putative hydrolase</fullName>
    </submittedName>
</protein>
<keyword evidence="5" id="KW-1185">Reference proteome</keyword>
<name>A0A5C5WTZ7_9BACT</name>
<dbReference type="Proteomes" id="UP000316598">
    <property type="component" value="Unassembled WGS sequence"/>
</dbReference>
<comment type="similarity">
    <text evidence="1">Belongs to the AB hydrolase superfamily. AB hydrolase 2 family.</text>
</comment>
<dbReference type="PANTHER" id="PTHR10655">
    <property type="entry name" value="LYSOPHOSPHOLIPASE-RELATED"/>
    <property type="match status" value="1"/>
</dbReference>
<evidence type="ECO:0000256" key="1">
    <source>
        <dbReference type="ARBA" id="ARBA00006499"/>
    </source>
</evidence>
<gene>
    <name evidence="4" type="ORF">Pla22_16340</name>
</gene>
<keyword evidence="2 4" id="KW-0378">Hydrolase</keyword>
<evidence type="ECO:0000256" key="2">
    <source>
        <dbReference type="ARBA" id="ARBA00022801"/>
    </source>
</evidence>
<dbReference type="InterPro" id="IPR050565">
    <property type="entry name" value="LYPA1-2/EST-like"/>
</dbReference>
<dbReference type="OrthoDB" id="9795555at2"/>
<evidence type="ECO:0000259" key="3">
    <source>
        <dbReference type="Pfam" id="PF02230"/>
    </source>
</evidence>
<dbReference type="GO" id="GO:0016787">
    <property type="term" value="F:hydrolase activity"/>
    <property type="evidence" value="ECO:0007669"/>
    <property type="project" value="UniProtKB-KW"/>
</dbReference>
<evidence type="ECO:0000313" key="4">
    <source>
        <dbReference type="EMBL" id="TWT54000.1"/>
    </source>
</evidence>
<evidence type="ECO:0000313" key="5">
    <source>
        <dbReference type="Proteomes" id="UP000316598"/>
    </source>
</evidence>
<accession>A0A5C5WTZ7</accession>
<organism evidence="4 5">
    <name type="scientific">Rubripirellula amarantea</name>
    <dbReference type="NCBI Taxonomy" id="2527999"/>
    <lineage>
        <taxon>Bacteria</taxon>
        <taxon>Pseudomonadati</taxon>
        <taxon>Planctomycetota</taxon>
        <taxon>Planctomycetia</taxon>
        <taxon>Pirellulales</taxon>
        <taxon>Pirellulaceae</taxon>
        <taxon>Rubripirellula</taxon>
    </lineage>
</organism>
<dbReference type="Gene3D" id="3.40.50.1820">
    <property type="entry name" value="alpha/beta hydrolase"/>
    <property type="match status" value="1"/>
</dbReference>
<comment type="caution">
    <text evidence="4">The sequence shown here is derived from an EMBL/GenBank/DDBJ whole genome shotgun (WGS) entry which is preliminary data.</text>
</comment>
<dbReference type="EMBL" id="SJPI01000001">
    <property type="protein sequence ID" value="TWT54000.1"/>
    <property type="molecule type" value="Genomic_DNA"/>
</dbReference>
<reference evidence="4 5" key="1">
    <citation type="submission" date="2019-02" db="EMBL/GenBank/DDBJ databases">
        <title>Deep-cultivation of Planctomycetes and their phenomic and genomic characterization uncovers novel biology.</title>
        <authorList>
            <person name="Wiegand S."/>
            <person name="Jogler M."/>
            <person name="Boedeker C."/>
            <person name="Pinto D."/>
            <person name="Vollmers J."/>
            <person name="Rivas-Marin E."/>
            <person name="Kohn T."/>
            <person name="Peeters S.H."/>
            <person name="Heuer A."/>
            <person name="Rast P."/>
            <person name="Oberbeckmann S."/>
            <person name="Bunk B."/>
            <person name="Jeske O."/>
            <person name="Meyerdierks A."/>
            <person name="Storesund J.E."/>
            <person name="Kallscheuer N."/>
            <person name="Luecker S."/>
            <person name="Lage O.M."/>
            <person name="Pohl T."/>
            <person name="Merkel B.J."/>
            <person name="Hornburger P."/>
            <person name="Mueller R.-W."/>
            <person name="Bruemmer F."/>
            <person name="Labrenz M."/>
            <person name="Spormann A.M."/>
            <person name="Op Den Camp H."/>
            <person name="Overmann J."/>
            <person name="Amann R."/>
            <person name="Jetten M.S.M."/>
            <person name="Mascher T."/>
            <person name="Medema M.H."/>
            <person name="Devos D.P."/>
            <person name="Kaster A.-K."/>
            <person name="Ovreas L."/>
            <person name="Rohde M."/>
            <person name="Galperin M.Y."/>
            <person name="Jogler C."/>
        </authorList>
    </citation>
    <scope>NUCLEOTIDE SEQUENCE [LARGE SCALE GENOMIC DNA]</scope>
    <source>
        <strain evidence="4 5">Pla22</strain>
    </source>
</reference>
<dbReference type="PANTHER" id="PTHR10655:SF17">
    <property type="entry name" value="LYSOPHOSPHOLIPASE-LIKE PROTEIN 1"/>
    <property type="match status" value="1"/>
</dbReference>
<dbReference type="InterPro" id="IPR029058">
    <property type="entry name" value="AB_hydrolase_fold"/>
</dbReference>
<dbReference type="InterPro" id="IPR003140">
    <property type="entry name" value="PLipase/COase/thioEstase"/>
</dbReference>
<dbReference type="Pfam" id="PF02230">
    <property type="entry name" value="Abhydrolase_2"/>
    <property type="match status" value="1"/>
</dbReference>
<dbReference type="AlphaFoldDB" id="A0A5C5WTZ7"/>
<dbReference type="RefSeq" id="WP_146514120.1">
    <property type="nucleotide sequence ID" value="NZ_SJPI01000001.1"/>
</dbReference>
<sequence>MPQVDTRQIGPLNCIVVDGADSDDKSHAEILVVLCHGYGASLRDLAPLAGEWLSMLGDNGSKFRFVFPDAPHSLAELGMPDAKAWWPINMARLTELIQASQFDELHDQTPPGIDEARQALQETIAAAVRELDCPSPKLVLGGFSQGAMLTMDTALRGDIPTPQWLLLFSGTLVCQPAWKATIPTRLAKSKVFQAHGTVDPILPFSSAEALRDLMKSEGADVQFHSFVGPHTIDGISIEKVATILASLAAN</sequence>
<proteinExistence type="inferred from homology"/>